<evidence type="ECO:0000313" key="2">
    <source>
        <dbReference type="EMBL" id="CAE0537325.1"/>
    </source>
</evidence>
<name>A0A7S3RWR0_EMIHU</name>
<sequence length="525" mass="54853">MANMRPKAWVMIGEAVGSPVAKADARREAVLYVHEFALRGARLSWLAEGEEACIASMLGTPIDPLVIQDAGSVNEALLDIAVNHSATTTARLHACHRRSSAQSPPLAVARGTGEADARRGGGERAETGGGGAADEAETEVLPSSLEALPSSLLQLILCFCGSTRAADALGCVSRALRAHASPAGGELLYPVSSPPVFPGSCPPSVVSYDGRTGLLRKTSRLGNPLVMLGEPVRPSVRRGGLLEIHVRRLPSVGGIQLGVSGASAAQQQQGGGSSTGSVRFWFDGAGRVHVLDGARCEVLSVLGEPLREGDRLGATLFTLHHSLGCSTFLAFVLNGALMGSPFPLPARRTVVAWRFFVRFDAVDGTAAAVVRTAAGGRRAPLALSPLLGSRGSYAPRTRPLLRPAGACGATLWLGAVIVRTVGPDSRGLLVDSAPHRHPADMTLAEVAAAVAAQLSCDAWHQVELRIGKAIVRWSPERPLVLVSGEVGAAATDPSRWRLRDFGVGFDPGTDCQTRDIFASLPHLIS</sequence>
<feature type="compositionally biased region" description="Basic and acidic residues" evidence="1">
    <location>
        <begin position="113"/>
        <end position="126"/>
    </location>
</feature>
<dbReference type="AlphaFoldDB" id="A0A7S3RWR0"/>
<proteinExistence type="predicted"/>
<reference evidence="2" key="1">
    <citation type="submission" date="2021-01" db="EMBL/GenBank/DDBJ databases">
        <authorList>
            <person name="Corre E."/>
            <person name="Pelletier E."/>
            <person name="Niang G."/>
            <person name="Scheremetjew M."/>
            <person name="Finn R."/>
            <person name="Kale V."/>
            <person name="Holt S."/>
            <person name="Cochrane G."/>
            <person name="Meng A."/>
            <person name="Brown T."/>
            <person name="Cohen L."/>
        </authorList>
    </citation>
    <scope>NUCLEOTIDE SEQUENCE</scope>
    <source>
        <strain evidence="2">379</strain>
    </source>
</reference>
<dbReference type="EMBL" id="HBIR01013074">
    <property type="protein sequence ID" value="CAE0537325.1"/>
    <property type="molecule type" value="Transcribed_RNA"/>
</dbReference>
<organism evidence="2">
    <name type="scientific">Emiliania huxleyi</name>
    <name type="common">Coccolithophore</name>
    <name type="synonym">Pontosphaera huxleyi</name>
    <dbReference type="NCBI Taxonomy" id="2903"/>
    <lineage>
        <taxon>Eukaryota</taxon>
        <taxon>Haptista</taxon>
        <taxon>Haptophyta</taxon>
        <taxon>Prymnesiophyceae</taxon>
        <taxon>Isochrysidales</taxon>
        <taxon>Noelaerhabdaceae</taxon>
        <taxon>Emiliania</taxon>
    </lineage>
</organism>
<gene>
    <name evidence="2" type="ORF">EHUX00137_LOCUS9597</name>
</gene>
<evidence type="ECO:0000256" key="1">
    <source>
        <dbReference type="SAM" id="MobiDB-lite"/>
    </source>
</evidence>
<feature type="region of interest" description="Disordered" evidence="1">
    <location>
        <begin position="96"/>
        <end position="138"/>
    </location>
</feature>
<accession>A0A7S3RWR0</accession>
<protein>
    <submittedName>
        <fullName evidence="2">Uncharacterized protein</fullName>
    </submittedName>
</protein>